<feature type="transmembrane region" description="Helical" evidence="1">
    <location>
        <begin position="97"/>
        <end position="114"/>
    </location>
</feature>
<keyword evidence="1" id="KW-1133">Transmembrane helix</keyword>
<dbReference type="GeneID" id="84817426"/>
<accession>W1Q4W8</accession>
<dbReference type="Proteomes" id="UP000019050">
    <property type="component" value="Unassembled WGS sequence"/>
</dbReference>
<feature type="transmembrane region" description="Helical" evidence="1">
    <location>
        <begin position="6"/>
        <end position="24"/>
    </location>
</feature>
<keyword evidence="3" id="KW-1185">Reference proteome</keyword>
<evidence type="ECO:0000256" key="1">
    <source>
        <dbReference type="SAM" id="Phobius"/>
    </source>
</evidence>
<dbReference type="EMBL" id="ACIN03000002">
    <property type="protein sequence ID" value="ESK66257.1"/>
    <property type="molecule type" value="Genomic_DNA"/>
</dbReference>
<dbReference type="AlphaFoldDB" id="W1Q4W8"/>
<feature type="transmembrane region" description="Helical" evidence="1">
    <location>
        <begin position="58"/>
        <end position="77"/>
    </location>
</feature>
<dbReference type="PANTHER" id="PTHR39650:SF1">
    <property type="entry name" value="CDP-ARCHAEOL SYNTHASE"/>
    <property type="match status" value="1"/>
</dbReference>
<name>W1Q4W8_ABIDE</name>
<proteinExistence type="predicted"/>
<dbReference type="Pfam" id="PF01864">
    <property type="entry name" value="CarS-like"/>
    <property type="match status" value="1"/>
</dbReference>
<dbReference type="RefSeq" id="WP_023390978.1">
    <property type="nucleotide sequence ID" value="NZ_KI535340.1"/>
</dbReference>
<dbReference type="eggNOG" id="COG0575">
    <property type="taxonomic scope" value="Bacteria"/>
</dbReference>
<evidence type="ECO:0000313" key="3">
    <source>
        <dbReference type="Proteomes" id="UP000019050"/>
    </source>
</evidence>
<protein>
    <submittedName>
        <fullName evidence="2">Integral membrane protein</fullName>
    </submittedName>
</protein>
<dbReference type="OrthoDB" id="1429078at2"/>
<comment type="caution">
    <text evidence="2">The sequence shown here is derived from an EMBL/GenBank/DDBJ whole genome shotgun (WGS) entry which is preliminary data.</text>
</comment>
<feature type="transmembrane region" description="Helical" evidence="1">
    <location>
        <begin position="141"/>
        <end position="161"/>
    </location>
</feature>
<organism evidence="2 3">
    <name type="scientific">Abiotrophia defectiva ATCC 49176</name>
    <dbReference type="NCBI Taxonomy" id="592010"/>
    <lineage>
        <taxon>Bacteria</taxon>
        <taxon>Bacillati</taxon>
        <taxon>Bacillota</taxon>
        <taxon>Bacilli</taxon>
        <taxon>Lactobacillales</taxon>
        <taxon>Aerococcaceae</taxon>
        <taxon>Abiotrophia</taxon>
    </lineage>
</organism>
<keyword evidence="1" id="KW-0812">Transmembrane</keyword>
<dbReference type="STRING" id="592010.GCWU000182_000324"/>
<sequence>MSMILSLYLTLMPVILAGIANMIFCKSSLLDSVNQPIDAGRLLGDGRRLFGANKTWKGFWGMVVWGLLAQLVWSYFLARQPDLEKLHLIYAHYPNKLATNFPLGILLGLAYVVFELPNSYLKRRLDISPGKTAKDAWKYPFILLDQIDSLIGILLVLHLYISLNWAQIIGLLLVGTLTHLGVNRLLYLAKLRQNRL</sequence>
<dbReference type="HOGENOM" id="CLU_095343_0_0_9"/>
<keyword evidence="1" id="KW-0472">Membrane</keyword>
<feature type="transmembrane region" description="Helical" evidence="1">
    <location>
        <begin position="167"/>
        <end position="187"/>
    </location>
</feature>
<reference evidence="2" key="1">
    <citation type="submission" date="2013-06" db="EMBL/GenBank/DDBJ databases">
        <authorList>
            <person name="Weinstock G."/>
            <person name="Sodergren E."/>
            <person name="Clifton S."/>
            <person name="Fulton L."/>
            <person name="Fulton B."/>
            <person name="Courtney L."/>
            <person name="Fronick C."/>
            <person name="Harrison M."/>
            <person name="Strong C."/>
            <person name="Farmer C."/>
            <person name="Delahaunty K."/>
            <person name="Markovic C."/>
            <person name="Hall O."/>
            <person name="Minx P."/>
            <person name="Tomlinson C."/>
            <person name="Mitreva M."/>
            <person name="Nelson J."/>
            <person name="Hou S."/>
            <person name="Wollam A."/>
            <person name="Pepin K.H."/>
            <person name="Johnson M."/>
            <person name="Bhonagiri V."/>
            <person name="Nash W.E."/>
            <person name="Warren W."/>
            <person name="Chinwalla A."/>
            <person name="Mardis E.R."/>
            <person name="Wilson R.K."/>
        </authorList>
    </citation>
    <scope>NUCLEOTIDE SEQUENCE [LARGE SCALE GENOMIC DNA]</scope>
    <source>
        <strain evidence="2">ATCC 49176</strain>
    </source>
</reference>
<dbReference type="PANTHER" id="PTHR39650">
    <property type="entry name" value="CDP-ARCHAEOL SYNTHASE"/>
    <property type="match status" value="1"/>
</dbReference>
<evidence type="ECO:0000313" key="2">
    <source>
        <dbReference type="EMBL" id="ESK66257.1"/>
    </source>
</evidence>
<gene>
    <name evidence="2" type="ORF">GCWU000182_000324</name>
</gene>
<dbReference type="InterPro" id="IPR032690">
    <property type="entry name" value="CarS"/>
</dbReference>